<organism evidence="1 2">
    <name type="scientific">Rhodococcus opacus</name>
    <name type="common">Nocardia opaca</name>
    <dbReference type="NCBI Taxonomy" id="37919"/>
    <lineage>
        <taxon>Bacteria</taxon>
        <taxon>Bacillati</taxon>
        <taxon>Actinomycetota</taxon>
        <taxon>Actinomycetes</taxon>
        <taxon>Mycobacteriales</taxon>
        <taxon>Nocardiaceae</taxon>
        <taxon>Rhodococcus</taxon>
    </lineage>
</organism>
<reference evidence="1 2" key="1">
    <citation type="submission" date="2014-07" db="EMBL/GenBank/DDBJ databases">
        <title>Genome Sequence of Rhodococcus opacus Strain R7, a Biodegrader of Mono- and Polycyclic Aromatic Hydrocarbons.</title>
        <authorList>
            <person name="Di Gennaro P."/>
            <person name="Zampolli J."/>
            <person name="Presti I."/>
            <person name="Cappelletti M."/>
            <person name="D'Ursi P."/>
            <person name="Orro A."/>
            <person name="Mezzelani A."/>
            <person name="Milanesi L."/>
        </authorList>
    </citation>
    <scope>NUCLEOTIDE SEQUENCE [LARGE SCALE GENOMIC DNA]</scope>
    <source>
        <strain evidence="1 2">R7</strain>
        <plasmid evidence="1">pPDG2</plasmid>
    </source>
</reference>
<dbReference type="AlphaFoldDB" id="A0A076EY79"/>
<evidence type="ECO:0000313" key="1">
    <source>
        <dbReference type="EMBL" id="AII10895.1"/>
    </source>
</evidence>
<protein>
    <submittedName>
        <fullName evidence="1">Uncharacterized protein</fullName>
    </submittedName>
</protein>
<geneLocation type="plasmid" evidence="1 2">
    <name>pPDG2</name>
</geneLocation>
<dbReference type="EMBL" id="CP008949">
    <property type="protein sequence ID" value="AII10895.1"/>
    <property type="molecule type" value="Genomic_DNA"/>
</dbReference>
<dbReference type="Proteomes" id="UP000028488">
    <property type="component" value="Plasmid pPDG2"/>
</dbReference>
<name>A0A076EY79_RHOOP</name>
<sequence>MAKLAADLPGLWQASTTSYKDRKRLQRTLTVDITVLPKTTAARTGSGINRYAAGSDEVSVARFTPELSSAARRRQWK</sequence>
<keyword evidence="1" id="KW-0614">Plasmid</keyword>
<proteinExistence type="predicted"/>
<evidence type="ECO:0000313" key="2">
    <source>
        <dbReference type="Proteomes" id="UP000028488"/>
    </source>
</evidence>
<accession>A0A076EY79</accession>
<gene>
    <name evidence="1" type="ORF">EP51_42905</name>
</gene>